<feature type="compositionally biased region" description="Basic and acidic residues" evidence="2">
    <location>
        <begin position="1136"/>
        <end position="1145"/>
    </location>
</feature>
<dbReference type="CTD" id="399671"/>
<organism evidence="3 4">
    <name type="scientific">Mus caroli</name>
    <name type="common">Ryukyu mouse</name>
    <name type="synonym">Ricefield mouse</name>
    <dbReference type="NCBI Taxonomy" id="10089"/>
    <lineage>
        <taxon>Eukaryota</taxon>
        <taxon>Metazoa</taxon>
        <taxon>Chordata</taxon>
        <taxon>Craniata</taxon>
        <taxon>Vertebrata</taxon>
        <taxon>Euteleostomi</taxon>
        <taxon>Mammalia</taxon>
        <taxon>Eutheria</taxon>
        <taxon>Euarchontoglires</taxon>
        <taxon>Glires</taxon>
        <taxon>Rodentia</taxon>
        <taxon>Myomorpha</taxon>
        <taxon>Muroidea</taxon>
        <taxon>Muridae</taxon>
        <taxon>Murinae</taxon>
        <taxon>Mus</taxon>
        <taxon>Mus</taxon>
    </lineage>
</organism>
<keyword evidence="3" id="KW-1185">Reference proteome</keyword>
<gene>
    <name evidence="4" type="primary">Heatr4</name>
</gene>
<dbReference type="GeneID" id="110306559"/>
<proteinExistence type="predicted"/>
<feature type="region of interest" description="Disordered" evidence="2">
    <location>
        <begin position="1231"/>
        <end position="1299"/>
    </location>
</feature>
<evidence type="ECO:0000256" key="1">
    <source>
        <dbReference type="SAM" id="Coils"/>
    </source>
</evidence>
<dbReference type="InterPro" id="IPR016024">
    <property type="entry name" value="ARM-type_fold"/>
</dbReference>
<feature type="compositionally biased region" description="Basic residues" evidence="2">
    <location>
        <begin position="156"/>
        <end position="165"/>
    </location>
</feature>
<evidence type="ECO:0000313" key="3">
    <source>
        <dbReference type="Proteomes" id="UP000515126"/>
    </source>
</evidence>
<dbReference type="Pfam" id="PF13646">
    <property type="entry name" value="HEAT_2"/>
    <property type="match status" value="1"/>
</dbReference>
<protein>
    <submittedName>
        <fullName evidence="4">HEAT repeat-containing protein 4</fullName>
    </submittedName>
</protein>
<sequence length="1550" mass="173714">MAKPKKKKGSSFHCLEPQPPRLGWGMVFLHSRPTDKAGCASVSRVPPVFHFSPRHCERLKTQYLKRAAANLSFSEDVGWQRGLPSMPFSQYDFKHIYNTENILPPPQTRATDTKKPECAEALYALTLLPETITHFTKTHTSNFLPEDFTYLAKCSKGSKKPKKTKPRDPEQKAFPGQSRHHNLKPEILELSVSPDESLEERETWLPPGEKEARGWEAIVLEKLNKRTSRWIQSKRPPRPGQSPNKWQSFLRQQYDWSHIRDELTSSSDLELLKMLEAEETAEFMGESAPKPPKEIKKPELLLPVYFRLPGYSPQVHTAEAMSGNNMTAEVIRAERSNMQHMTKSHFRQVNRKAGEYAYATDNTFEQEMYFDGVKIVHQIGGRKDQIVLENLNRYDKHLTKVFPETPEKWSFQPIPEMPYKLRKGVQRWTALPTETSLLQVGKEATSAKTRRQKKQVQPVEEDVTWELAILRRMLQEWKTSWGLIIEWYHKTVENLLRDIQSMYDDIRVQAITTCATAALERPRVATTPDNSEPIIVDLPAVLLPVLEDALSHRNPNVRMAAAVCQYCIQSHNPTARDIMQTALIKGNSVDSWAAAQCLALEGIASYPVIKRLLHQLFHKNNQATEEQACLLLNHLRVNRDMKQKIIQLMWNDWNKEVRQAAAKALGRMNLGKEIHDMIRVKLCQGNSQERIKALSLIRVLKLMTAKLLPSFLTCFSDEFTGIRQAACLAAGALQIRDQMVLERLMNLMHTDPYWKIKAFAIRALGQIGLVSPQLTNKLLWAIHYEDSPGVRLEACRSILALKLHGAQVRDTFLDVLLLEKHEAVLKEIHQTMKALNLEKEGSQEMIQEIKKKIQTLNQKDALTEKILKMELAIKKLKETAKWVYSEPKEGQKPLEFYSFLQKFKPSESKKVLLRPEVCDTEKILKSPFPIGQHRGQGIVNEVFCSLVSHGIDRSKVSQASNQDPHLFHESCPSRILRVGMLCPHVIHEVSGQASAELHVLLYGRLNCQRQYSLQEVTPCIALVGGQGEVQGVDSILTFSLVNEAPRKIEQVSRFQYRLQHRLTKVLLAEVGTRCQGQLLTRIPRSVDAPEFPTFQLQHESLDVVVVRSKALRVGGREVDVGARHAAKLLLEHGQKLPHGGREGLRAQEAQGAAGSVQGPRGGGKRAARRVQGLPPSIDVARGIQMLPELHVLVAQHRVQVGGGEETLVVAAVLPPHQHRLPLPQPPVEVVRSGEARGRPGSSACEPGGGGGAAVPRFRESAARPSTRLGSVAEAGLGRADTGRGSADREASGSSAGLFRLPRTEATATATFESESSLWSARALSAATRDAAALFRCLRIFRGRKGRAKTDAPRGCDCRRRLPRPRFSSAAPLPFGSSSMAGRPTGPTLPRRGAFWEGGESFGIPWVEVGRPARSKSEQYHPSPRAGVLEWVRGESKQALCTASLFSALSDWLRPAPAATSTLPRGNSVMPKVPSPWLQSPVVGIPVQKNRSPYFRDLRTAREKRIERGPFGDDPDLQPSKFFKEDFLSTSSLLSFRGIQLLSRLDGSSSP</sequence>
<dbReference type="RefSeq" id="XP_029340256.1">
    <property type="nucleotide sequence ID" value="XM_029484396.1"/>
</dbReference>
<dbReference type="InterPro" id="IPR011989">
    <property type="entry name" value="ARM-like"/>
</dbReference>
<dbReference type="PANTHER" id="PTHR12697">
    <property type="entry name" value="PBS LYASE HEAT-LIKE PROTEIN"/>
    <property type="match status" value="1"/>
</dbReference>
<accession>A0A6P7RWT0</accession>
<evidence type="ECO:0000313" key="4">
    <source>
        <dbReference type="RefSeq" id="XP_029340256.1"/>
    </source>
</evidence>
<evidence type="ECO:0000256" key="2">
    <source>
        <dbReference type="SAM" id="MobiDB-lite"/>
    </source>
</evidence>
<dbReference type="Proteomes" id="UP000515126">
    <property type="component" value="Chromosome 12"/>
</dbReference>
<reference evidence="4" key="1">
    <citation type="submission" date="2025-08" db="UniProtKB">
        <authorList>
            <consortium name="RefSeq"/>
        </authorList>
    </citation>
    <scope>IDENTIFICATION</scope>
</reference>
<dbReference type="SUPFAM" id="SSF48371">
    <property type="entry name" value="ARM repeat"/>
    <property type="match status" value="1"/>
</dbReference>
<name>A0A6P7RWT0_MUSCR</name>
<dbReference type="KEGG" id="mcal:110306559"/>
<feature type="region of interest" description="Disordered" evidence="2">
    <location>
        <begin position="1136"/>
        <end position="1172"/>
    </location>
</feature>
<keyword evidence="1" id="KW-0175">Coiled coil</keyword>
<dbReference type="GO" id="GO:0016491">
    <property type="term" value="F:oxidoreductase activity"/>
    <property type="evidence" value="ECO:0007669"/>
    <property type="project" value="TreeGrafter"/>
</dbReference>
<dbReference type="Gene3D" id="1.25.10.10">
    <property type="entry name" value="Leucine-rich Repeat Variant"/>
    <property type="match status" value="1"/>
</dbReference>
<feature type="coiled-coil region" evidence="1">
    <location>
        <begin position="818"/>
        <end position="879"/>
    </location>
</feature>
<dbReference type="PANTHER" id="PTHR12697:SF20">
    <property type="entry name" value="HEAT REPEAT-CONTAINING PROTEIN 4"/>
    <property type="match status" value="1"/>
</dbReference>
<feature type="region of interest" description="Disordered" evidence="2">
    <location>
        <begin position="156"/>
        <end position="181"/>
    </location>
</feature>